<dbReference type="InterPro" id="IPR056749">
    <property type="entry name" value="Citrate_synth_N"/>
</dbReference>
<dbReference type="STRING" id="1798704.A3J93_00815"/>
<comment type="caution">
    <text evidence="10">The sequence shown here is derived from an EMBL/GenBank/DDBJ whole genome shotgun (WGS) entry which is preliminary data.</text>
</comment>
<gene>
    <name evidence="10" type="ORF">A3J93_00815</name>
</gene>
<evidence type="ECO:0000256" key="7">
    <source>
        <dbReference type="ARBA" id="ARBA00023098"/>
    </source>
</evidence>
<evidence type="ECO:0000259" key="9">
    <source>
        <dbReference type="Pfam" id="PF24948"/>
    </source>
</evidence>
<keyword evidence="4" id="KW-0808">Transferase</keyword>
<evidence type="ECO:0000256" key="1">
    <source>
        <dbReference type="ARBA" id="ARBA00004496"/>
    </source>
</evidence>
<feature type="domain" description="ATP-citrate synthase ATP-grasp" evidence="9">
    <location>
        <begin position="6"/>
        <end position="204"/>
    </location>
</feature>
<dbReference type="InterPro" id="IPR016102">
    <property type="entry name" value="Succinyl-CoA_synth-like"/>
</dbReference>
<keyword evidence="2" id="KW-0963">Cytoplasm</keyword>
<evidence type="ECO:0000256" key="4">
    <source>
        <dbReference type="ARBA" id="ARBA00022679"/>
    </source>
</evidence>
<name>A0A1F6NY27_9BACT</name>
<evidence type="ECO:0000256" key="6">
    <source>
        <dbReference type="ARBA" id="ARBA00022840"/>
    </source>
</evidence>
<dbReference type="Pfam" id="PF24948">
    <property type="entry name" value="Citrate_synth_N"/>
    <property type="match status" value="1"/>
</dbReference>
<organism evidence="10 11">
    <name type="scientific">Candidatus Magasanikbacteria bacterium RIFOXYC2_FULL_42_28</name>
    <dbReference type="NCBI Taxonomy" id="1798704"/>
    <lineage>
        <taxon>Bacteria</taxon>
        <taxon>Candidatus Magasanikiibacteriota</taxon>
    </lineage>
</organism>
<evidence type="ECO:0000256" key="5">
    <source>
        <dbReference type="ARBA" id="ARBA00022741"/>
    </source>
</evidence>
<evidence type="ECO:0000256" key="2">
    <source>
        <dbReference type="ARBA" id="ARBA00022490"/>
    </source>
</evidence>
<dbReference type="GO" id="GO:0005524">
    <property type="term" value="F:ATP binding"/>
    <property type="evidence" value="ECO:0007669"/>
    <property type="project" value="UniProtKB-KW"/>
</dbReference>
<keyword evidence="7" id="KW-0443">Lipid metabolism</keyword>
<dbReference type="Gene3D" id="3.40.50.261">
    <property type="entry name" value="Succinyl-CoA synthetase domains"/>
    <property type="match status" value="1"/>
</dbReference>
<evidence type="ECO:0000259" key="8">
    <source>
        <dbReference type="Pfam" id="PF16114"/>
    </source>
</evidence>
<accession>A0A1F6NY27</accession>
<proteinExistence type="predicted"/>
<dbReference type="Gene3D" id="3.30.470.110">
    <property type="match status" value="1"/>
</dbReference>
<protein>
    <submittedName>
        <fullName evidence="10">Uncharacterized protein</fullName>
    </submittedName>
</protein>
<sequence length="388" mass="42816">MPRVKLYEHSAKTIISKALPLPYRGIRIDENTDLKKLVASLPKNKTYVVKVDQGVKKRMKNGLVVLNISPAEIPAALKKLKLKKFDNFLVEEFLPHKPNEEKYFSLERQRDGIVASVSDKGGIDIEDNPDSIKTFILEPKNYSALEKLTGLSPDMLQKIRQTFDELCFSFLEINPLVVKNETPYFLDLAATVDSAGEFFVSGTWGEKDIVAMALKTTEEKTVKILKDNSPAALSLAVINPNGSIFLLLSGGGASLVVADEVANLGAANELANYGEYSGNPSEEETYLYTLEIISLLKKSRAKRKILIIGGGVANFTDVRATFRGIIRALEKNKITLQKMSTKIFVRRGGPGQTEGLASMQKFLNDNNFDGGVYGPELPLQKIVELALC</sequence>
<keyword evidence="3" id="KW-0444">Lipid biosynthesis</keyword>
<dbReference type="GO" id="GO:0006629">
    <property type="term" value="P:lipid metabolic process"/>
    <property type="evidence" value="ECO:0007669"/>
    <property type="project" value="UniProtKB-KW"/>
</dbReference>
<dbReference type="InterPro" id="IPR032263">
    <property type="entry name" value="Citrate-bd"/>
</dbReference>
<dbReference type="SUPFAM" id="SSF56059">
    <property type="entry name" value="Glutathione synthetase ATP-binding domain-like"/>
    <property type="match status" value="1"/>
</dbReference>
<dbReference type="GO" id="GO:0005737">
    <property type="term" value="C:cytoplasm"/>
    <property type="evidence" value="ECO:0007669"/>
    <property type="project" value="UniProtKB-SubCell"/>
</dbReference>
<dbReference type="Pfam" id="PF16114">
    <property type="entry name" value="Citrate_bind"/>
    <property type="match status" value="1"/>
</dbReference>
<evidence type="ECO:0000313" key="10">
    <source>
        <dbReference type="EMBL" id="OGH88623.1"/>
    </source>
</evidence>
<keyword evidence="5" id="KW-0547">Nucleotide-binding</keyword>
<reference evidence="10 11" key="1">
    <citation type="journal article" date="2016" name="Nat. Commun.">
        <title>Thousands of microbial genomes shed light on interconnected biogeochemical processes in an aquifer system.</title>
        <authorList>
            <person name="Anantharaman K."/>
            <person name="Brown C.T."/>
            <person name="Hug L.A."/>
            <person name="Sharon I."/>
            <person name="Castelle C.J."/>
            <person name="Probst A.J."/>
            <person name="Thomas B.C."/>
            <person name="Singh A."/>
            <person name="Wilkins M.J."/>
            <person name="Karaoz U."/>
            <person name="Brodie E.L."/>
            <person name="Williams K.H."/>
            <person name="Hubbard S.S."/>
            <person name="Banfield J.F."/>
        </authorList>
    </citation>
    <scope>NUCLEOTIDE SEQUENCE [LARGE SCALE GENOMIC DNA]</scope>
</reference>
<dbReference type="GO" id="GO:0016740">
    <property type="term" value="F:transferase activity"/>
    <property type="evidence" value="ECO:0007669"/>
    <property type="project" value="UniProtKB-KW"/>
</dbReference>
<evidence type="ECO:0000256" key="3">
    <source>
        <dbReference type="ARBA" id="ARBA00022516"/>
    </source>
</evidence>
<dbReference type="EMBL" id="MFQZ01000001">
    <property type="protein sequence ID" value="OGH88623.1"/>
    <property type="molecule type" value="Genomic_DNA"/>
</dbReference>
<comment type="subcellular location">
    <subcellularLocation>
        <location evidence="1">Cytoplasm</location>
    </subcellularLocation>
</comment>
<feature type="domain" description="ATP-citrate synthase citrate-binding" evidence="8">
    <location>
        <begin position="216"/>
        <end position="387"/>
    </location>
</feature>
<dbReference type="FunFam" id="3.40.50.261:FF:000008">
    <property type="entry name" value="ATP-citrate synthase alpha chain protein"/>
    <property type="match status" value="1"/>
</dbReference>
<dbReference type="AlphaFoldDB" id="A0A1F6NY27"/>
<dbReference type="Proteomes" id="UP000177907">
    <property type="component" value="Unassembled WGS sequence"/>
</dbReference>
<keyword evidence="6" id="KW-0067">ATP-binding</keyword>
<evidence type="ECO:0000313" key="11">
    <source>
        <dbReference type="Proteomes" id="UP000177907"/>
    </source>
</evidence>
<dbReference type="SUPFAM" id="SSF52210">
    <property type="entry name" value="Succinyl-CoA synthetase domains"/>
    <property type="match status" value="1"/>
</dbReference>